<reference evidence="8" key="1">
    <citation type="journal article" date="2020" name="Stud. Mycol.">
        <title>101 Dothideomycetes genomes: a test case for predicting lifestyles and emergence of pathogens.</title>
        <authorList>
            <person name="Haridas S."/>
            <person name="Albert R."/>
            <person name="Binder M."/>
            <person name="Bloem J."/>
            <person name="Labutti K."/>
            <person name="Salamov A."/>
            <person name="Andreopoulos B."/>
            <person name="Baker S."/>
            <person name="Barry K."/>
            <person name="Bills G."/>
            <person name="Bluhm B."/>
            <person name="Cannon C."/>
            <person name="Castanera R."/>
            <person name="Culley D."/>
            <person name="Daum C."/>
            <person name="Ezra D."/>
            <person name="Gonzalez J."/>
            <person name="Henrissat B."/>
            <person name="Kuo A."/>
            <person name="Liang C."/>
            <person name="Lipzen A."/>
            <person name="Lutzoni F."/>
            <person name="Magnuson J."/>
            <person name="Mondo S."/>
            <person name="Nolan M."/>
            <person name="Ohm R."/>
            <person name="Pangilinan J."/>
            <person name="Park H.-J."/>
            <person name="Ramirez L."/>
            <person name="Alfaro M."/>
            <person name="Sun H."/>
            <person name="Tritt A."/>
            <person name="Yoshinaga Y."/>
            <person name="Zwiers L.-H."/>
            <person name="Turgeon B."/>
            <person name="Goodwin S."/>
            <person name="Spatafora J."/>
            <person name="Crous P."/>
            <person name="Grigoriev I."/>
        </authorList>
    </citation>
    <scope>NUCLEOTIDE SEQUENCE</scope>
    <source>
        <strain evidence="8">CBS 183.55</strain>
    </source>
</reference>
<dbReference type="PANTHER" id="PTHR23502:SF23">
    <property type="entry name" value="FLUCONAZOLE RESISTANCE PROTEIN 1"/>
    <property type="match status" value="1"/>
</dbReference>
<evidence type="ECO:0000259" key="7">
    <source>
        <dbReference type="PROSITE" id="PS50850"/>
    </source>
</evidence>
<dbReference type="InterPro" id="IPR011701">
    <property type="entry name" value="MFS"/>
</dbReference>
<evidence type="ECO:0000256" key="2">
    <source>
        <dbReference type="ARBA" id="ARBA00022692"/>
    </source>
</evidence>
<dbReference type="Pfam" id="PF07690">
    <property type="entry name" value="MFS_1"/>
    <property type="match status" value="1"/>
</dbReference>
<dbReference type="InterPro" id="IPR036259">
    <property type="entry name" value="MFS_trans_sf"/>
</dbReference>
<feature type="compositionally biased region" description="Basic and acidic residues" evidence="5">
    <location>
        <begin position="56"/>
        <end position="75"/>
    </location>
</feature>
<feature type="transmembrane region" description="Helical" evidence="6">
    <location>
        <begin position="220"/>
        <end position="242"/>
    </location>
</feature>
<dbReference type="FunFam" id="1.20.1250.20:FF:000011">
    <property type="entry name" value="MFS multidrug transporter, putative"/>
    <property type="match status" value="1"/>
</dbReference>
<dbReference type="GeneID" id="54344628"/>
<evidence type="ECO:0000256" key="6">
    <source>
        <dbReference type="SAM" id="Phobius"/>
    </source>
</evidence>
<feature type="transmembrane region" description="Helical" evidence="6">
    <location>
        <begin position="125"/>
        <end position="145"/>
    </location>
</feature>
<dbReference type="OrthoDB" id="3357846at2759"/>
<feature type="region of interest" description="Disordered" evidence="5">
    <location>
        <begin position="47"/>
        <end position="95"/>
    </location>
</feature>
<dbReference type="Proteomes" id="UP000800082">
    <property type="component" value="Unassembled WGS sequence"/>
</dbReference>
<gene>
    <name evidence="8" type="ORF">M421DRAFT_104133</name>
</gene>
<feature type="transmembrane region" description="Helical" evidence="6">
    <location>
        <begin position="471"/>
        <end position="495"/>
    </location>
</feature>
<dbReference type="GO" id="GO:1990961">
    <property type="term" value="P:xenobiotic detoxification by transmembrane export across the plasma membrane"/>
    <property type="evidence" value="ECO:0007669"/>
    <property type="project" value="TreeGrafter"/>
</dbReference>
<dbReference type="Gene3D" id="1.20.1250.20">
    <property type="entry name" value="MFS general substrate transporter like domains"/>
    <property type="match status" value="1"/>
</dbReference>
<feature type="domain" description="Major facilitator superfamily (MFS) profile" evidence="7">
    <location>
        <begin position="127"/>
        <end position="565"/>
    </location>
</feature>
<evidence type="ECO:0000256" key="4">
    <source>
        <dbReference type="ARBA" id="ARBA00023136"/>
    </source>
</evidence>
<dbReference type="SUPFAM" id="SSF103473">
    <property type="entry name" value="MFS general substrate transporter"/>
    <property type="match status" value="1"/>
</dbReference>
<feature type="transmembrane region" description="Helical" evidence="6">
    <location>
        <begin position="539"/>
        <end position="559"/>
    </location>
</feature>
<feature type="transmembrane region" description="Helical" evidence="6">
    <location>
        <begin position="157"/>
        <end position="181"/>
    </location>
</feature>
<dbReference type="AlphaFoldDB" id="A0A6A5R9P1"/>
<evidence type="ECO:0000256" key="5">
    <source>
        <dbReference type="SAM" id="MobiDB-lite"/>
    </source>
</evidence>
<feature type="transmembrane region" description="Helical" evidence="6">
    <location>
        <begin position="515"/>
        <end position="533"/>
    </location>
</feature>
<comment type="subcellular location">
    <subcellularLocation>
        <location evidence="1">Membrane</location>
        <topology evidence="1">Multi-pass membrane protein</topology>
    </subcellularLocation>
</comment>
<evidence type="ECO:0000313" key="9">
    <source>
        <dbReference type="Proteomes" id="UP000800082"/>
    </source>
</evidence>
<organism evidence="8 9">
    <name type="scientific">Didymella exigua CBS 183.55</name>
    <dbReference type="NCBI Taxonomy" id="1150837"/>
    <lineage>
        <taxon>Eukaryota</taxon>
        <taxon>Fungi</taxon>
        <taxon>Dikarya</taxon>
        <taxon>Ascomycota</taxon>
        <taxon>Pezizomycotina</taxon>
        <taxon>Dothideomycetes</taxon>
        <taxon>Pleosporomycetidae</taxon>
        <taxon>Pleosporales</taxon>
        <taxon>Pleosporineae</taxon>
        <taxon>Didymellaceae</taxon>
        <taxon>Didymella</taxon>
    </lineage>
</organism>
<dbReference type="PANTHER" id="PTHR23502">
    <property type="entry name" value="MAJOR FACILITATOR SUPERFAMILY"/>
    <property type="match status" value="1"/>
</dbReference>
<keyword evidence="9" id="KW-1185">Reference proteome</keyword>
<sequence length="576" mass="64527">MVADLIRDSPFGHIVRLVTRNKVFQYPEEKDPSLWKKYVNQEKSGFVAHHGNTSPPKEDVEELRQARGIRDREGSESSQTEVGDEVNDASGVRIDQEKGRDQHVIDWNGPDDPQNPRNWSRAKRFFVTFEICFLTFSVYIGSAIYTPGLMDVMAGFGVAQVPATLGLTLYVAGYGLGPIIWSPMSEIPQIGRLWVYISTLFIFCCFQIPLIYSVNFGMLLAFRFLTGFFGSPALATGGATIADMYRPQKQAYGLAVWGIGAVCGPVLGPLVGGFAVMSGGSGVVKGWKWTIWELLWLSSFCFIFLFFFLPETSSTNILYRRTKRLRKLTGNDKLTCEPEMMSAEMGPRDVVRMSLLKPITLNFQEPIVFLLNLYIALIYGLLYIWFESFPLVFTELYGFSLGLTGVAFLGILVGTFIAASILFTWLYLYQEKQFDENGNIAPEKRLIPAMVGCWGVPICLFWFGWSSRSDVHWIVPIIGTSFFGMSAFTLFNAVLPYLSDAYPDNVASVLAGNDLMRSSFGAGFPLFAGAMYQRLGIDWASSLLGFLGIAFIPIPFLLYKYGKQIRQKSKNARKDI</sequence>
<dbReference type="RefSeq" id="XP_033444233.1">
    <property type="nucleotide sequence ID" value="XM_033586982.1"/>
</dbReference>
<evidence type="ECO:0000256" key="3">
    <source>
        <dbReference type="ARBA" id="ARBA00022989"/>
    </source>
</evidence>
<name>A0A6A5R9P1_9PLEO</name>
<dbReference type="CDD" id="cd17323">
    <property type="entry name" value="MFS_Tpo1_MDR_like"/>
    <property type="match status" value="1"/>
</dbReference>
<feature type="transmembrane region" description="Helical" evidence="6">
    <location>
        <begin position="296"/>
        <end position="319"/>
    </location>
</feature>
<dbReference type="GO" id="GO:0005886">
    <property type="term" value="C:plasma membrane"/>
    <property type="evidence" value="ECO:0007669"/>
    <property type="project" value="TreeGrafter"/>
</dbReference>
<feature type="transmembrane region" description="Helical" evidence="6">
    <location>
        <begin position="193"/>
        <end position="214"/>
    </location>
</feature>
<dbReference type="GO" id="GO:0015244">
    <property type="term" value="F:fluconazole transmembrane transporter activity"/>
    <property type="evidence" value="ECO:0007669"/>
    <property type="project" value="TreeGrafter"/>
</dbReference>
<dbReference type="InterPro" id="IPR020846">
    <property type="entry name" value="MFS_dom"/>
</dbReference>
<dbReference type="PROSITE" id="PS50850">
    <property type="entry name" value="MFS"/>
    <property type="match status" value="1"/>
</dbReference>
<keyword evidence="3 6" id="KW-1133">Transmembrane helix</keyword>
<feature type="transmembrane region" description="Helical" evidence="6">
    <location>
        <begin position="254"/>
        <end position="276"/>
    </location>
</feature>
<feature type="transmembrane region" description="Helical" evidence="6">
    <location>
        <begin position="446"/>
        <end position="465"/>
    </location>
</feature>
<dbReference type="EMBL" id="ML978999">
    <property type="protein sequence ID" value="KAF1923980.1"/>
    <property type="molecule type" value="Genomic_DNA"/>
</dbReference>
<evidence type="ECO:0000256" key="1">
    <source>
        <dbReference type="ARBA" id="ARBA00004141"/>
    </source>
</evidence>
<accession>A0A6A5R9P1</accession>
<proteinExistence type="predicted"/>
<feature type="transmembrane region" description="Helical" evidence="6">
    <location>
        <begin position="367"/>
        <end position="386"/>
    </location>
</feature>
<evidence type="ECO:0000313" key="8">
    <source>
        <dbReference type="EMBL" id="KAF1923980.1"/>
    </source>
</evidence>
<feature type="transmembrane region" description="Helical" evidence="6">
    <location>
        <begin position="406"/>
        <end position="426"/>
    </location>
</feature>
<keyword evidence="2 6" id="KW-0812">Transmembrane</keyword>
<keyword evidence="4 6" id="KW-0472">Membrane</keyword>
<protein>
    <submittedName>
        <fullName evidence="8">Benomyl/methotrexate resistance protein</fullName>
    </submittedName>
</protein>